<evidence type="ECO:0000313" key="3">
    <source>
        <dbReference type="Proteomes" id="UP000239724"/>
    </source>
</evidence>
<dbReference type="EMBL" id="NHRY01000241">
    <property type="protein sequence ID" value="PPQ28563.1"/>
    <property type="molecule type" value="Genomic_DNA"/>
</dbReference>
<dbReference type="Gene3D" id="3.40.250.10">
    <property type="entry name" value="Rhodanese-like domain"/>
    <property type="match status" value="1"/>
</dbReference>
<evidence type="ECO:0000259" key="1">
    <source>
        <dbReference type="PROSITE" id="PS50206"/>
    </source>
</evidence>
<dbReference type="PANTHER" id="PTHR44086:SF13">
    <property type="entry name" value="THIOSULFATE SULFURTRANSFERASE PSPE"/>
    <property type="match status" value="1"/>
</dbReference>
<dbReference type="Pfam" id="PF00581">
    <property type="entry name" value="Rhodanese"/>
    <property type="match status" value="1"/>
</dbReference>
<dbReference type="PANTHER" id="PTHR44086">
    <property type="entry name" value="THIOSULFATE SULFURTRANSFERASE RDL2, MITOCHONDRIAL-RELATED"/>
    <property type="match status" value="1"/>
</dbReference>
<dbReference type="OrthoDB" id="9807812at2"/>
<name>A0A2S6N1R4_RHOGL</name>
<dbReference type="AlphaFoldDB" id="A0A2S6N1R4"/>
<dbReference type="GO" id="GO:0004792">
    <property type="term" value="F:thiosulfate-cyanide sulfurtransferase activity"/>
    <property type="evidence" value="ECO:0007669"/>
    <property type="project" value="TreeGrafter"/>
</dbReference>
<dbReference type="PROSITE" id="PS50206">
    <property type="entry name" value="RHODANESE_3"/>
    <property type="match status" value="1"/>
</dbReference>
<sequence length="126" mass="13255">MSMTVKDLMSAARAAVPSVTPAEASELVRSGDALVVDVRDGMEVAANGKVKGALAISRGMLEFRADAAVPTHEPALRKDRPILLYCASGGRSALAGKTLLDMGFKDVRNLGGFKELVDAGWPVERS</sequence>
<dbReference type="InterPro" id="IPR001763">
    <property type="entry name" value="Rhodanese-like_dom"/>
</dbReference>
<keyword evidence="3" id="KW-1185">Reference proteome</keyword>
<evidence type="ECO:0000313" key="2">
    <source>
        <dbReference type="EMBL" id="PPQ28563.1"/>
    </source>
</evidence>
<comment type="caution">
    <text evidence="2">The sequence shown here is derived from an EMBL/GenBank/DDBJ whole genome shotgun (WGS) entry which is preliminary data.</text>
</comment>
<reference evidence="2 3" key="1">
    <citation type="journal article" date="2018" name="Arch. Microbiol.">
        <title>New insights into the metabolic potential of the phototrophic purple bacterium Rhodopila globiformis DSM 161(T) from its draft genome sequence and evidence for a vanadium-dependent nitrogenase.</title>
        <authorList>
            <person name="Imhoff J.F."/>
            <person name="Rahn T."/>
            <person name="Kunzel S."/>
            <person name="Neulinger S.C."/>
        </authorList>
    </citation>
    <scope>NUCLEOTIDE SEQUENCE [LARGE SCALE GENOMIC DNA]</scope>
    <source>
        <strain evidence="2 3">DSM 161</strain>
    </source>
</reference>
<organism evidence="2 3">
    <name type="scientific">Rhodopila globiformis</name>
    <name type="common">Rhodopseudomonas globiformis</name>
    <dbReference type="NCBI Taxonomy" id="1071"/>
    <lineage>
        <taxon>Bacteria</taxon>
        <taxon>Pseudomonadati</taxon>
        <taxon>Pseudomonadota</taxon>
        <taxon>Alphaproteobacteria</taxon>
        <taxon>Acetobacterales</taxon>
        <taxon>Acetobacteraceae</taxon>
        <taxon>Rhodopila</taxon>
    </lineage>
</organism>
<dbReference type="SUPFAM" id="SSF52821">
    <property type="entry name" value="Rhodanese/Cell cycle control phosphatase"/>
    <property type="match status" value="1"/>
</dbReference>
<protein>
    <submittedName>
        <fullName evidence="2">Rhodanese</fullName>
    </submittedName>
</protein>
<accession>A0A2S6N1R4</accession>
<gene>
    <name evidence="2" type="ORF">CCS01_23980</name>
</gene>
<dbReference type="Proteomes" id="UP000239724">
    <property type="component" value="Unassembled WGS sequence"/>
</dbReference>
<dbReference type="RefSeq" id="WP_104521350.1">
    <property type="nucleotide sequence ID" value="NZ_NHRY01000241.1"/>
</dbReference>
<dbReference type="SMART" id="SM00450">
    <property type="entry name" value="RHOD"/>
    <property type="match status" value="1"/>
</dbReference>
<feature type="domain" description="Rhodanese" evidence="1">
    <location>
        <begin position="29"/>
        <end position="125"/>
    </location>
</feature>
<dbReference type="InterPro" id="IPR036873">
    <property type="entry name" value="Rhodanese-like_dom_sf"/>
</dbReference>
<proteinExistence type="predicted"/>